<keyword evidence="9 12" id="KW-0663">Pyridoxal phosphate</keyword>
<feature type="domain" description="Aminotransferase class I/classII large" evidence="13">
    <location>
        <begin position="41"/>
        <end position="336"/>
    </location>
</feature>
<dbReference type="InterPro" id="IPR005861">
    <property type="entry name" value="HisP_aminotrans"/>
</dbReference>
<comment type="pathway">
    <text evidence="3">Lipid metabolism.</text>
</comment>
<dbReference type="PATRIC" id="fig|1433126.3.peg.1474"/>
<evidence type="ECO:0000259" key="13">
    <source>
        <dbReference type="Pfam" id="PF00155"/>
    </source>
</evidence>
<dbReference type="PROSITE" id="PS00599">
    <property type="entry name" value="AA_TRANSFER_CLASS_2"/>
    <property type="match status" value="1"/>
</dbReference>
<dbReference type="InterPro" id="IPR015422">
    <property type="entry name" value="PyrdxlP-dep_Trfase_small"/>
</dbReference>
<dbReference type="eggNOG" id="COG0079">
    <property type="taxonomic scope" value="Bacteria"/>
</dbReference>
<evidence type="ECO:0000256" key="3">
    <source>
        <dbReference type="ARBA" id="ARBA00005189"/>
    </source>
</evidence>
<comment type="cofactor">
    <cofactor evidence="1 12">
        <name>pyridoxal 5'-phosphate</name>
        <dbReference type="ChEBI" id="CHEBI:597326"/>
    </cofactor>
</comment>
<feature type="modified residue" description="N6-(pyridoxal phosphate)lysine" evidence="12">
    <location>
        <position position="205"/>
    </location>
</feature>
<dbReference type="KEGG" id="rbc:BN938_1489"/>
<dbReference type="InterPro" id="IPR004839">
    <property type="entry name" value="Aminotransferase_I/II_large"/>
</dbReference>
<gene>
    <name evidence="12" type="primary">hisC</name>
    <name evidence="14" type="ORF">BN938_1489</name>
</gene>
<protein>
    <recommendedName>
        <fullName evidence="12">Histidinol-phosphate aminotransferase</fullName>
        <ecNumber evidence="12">2.6.1.9</ecNumber>
    </recommendedName>
    <alternativeName>
        <fullName evidence="12">Imidazole acetol-phosphate transaminase</fullName>
    </alternativeName>
</protein>
<dbReference type="SUPFAM" id="SSF53383">
    <property type="entry name" value="PLP-dependent transferases"/>
    <property type="match status" value="1"/>
</dbReference>
<dbReference type="PANTHER" id="PTHR42885:SF2">
    <property type="entry name" value="HISTIDINOL-PHOSPHATE AMINOTRANSFERASE"/>
    <property type="match status" value="1"/>
</dbReference>
<accession>A0A060R834</accession>
<dbReference type="GO" id="GO:0004400">
    <property type="term" value="F:histidinol-phosphate transaminase activity"/>
    <property type="evidence" value="ECO:0007669"/>
    <property type="project" value="UniProtKB-UniRule"/>
</dbReference>
<evidence type="ECO:0000256" key="7">
    <source>
        <dbReference type="ARBA" id="ARBA00022605"/>
    </source>
</evidence>
<comment type="pathway">
    <text evidence="2 12">Amino-acid biosynthesis; L-histidine biosynthesis; L-histidine from 5-phospho-alpha-D-ribose 1-diphosphate: step 7/9.</text>
</comment>
<dbReference type="Gene3D" id="3.40.640.10">
    <property type="entry name" value="Type I PLP-dependent aspartate aminotransferase-like (Major domain)"/>
    <property type="match status" value="1"/>
</dbReference>
<keyword evidence="10 12" id="KW-0368">Histidine biosynthesis</keyword>
<dbReference type="GO" id="GO:0000105">
    <property type="term" value="P:L-histidine biosynthetic process"/>
    <property type="evidence" value="ECO:0007669"/>
    <property type="project" value="UniProtKB-UniRule"/>
</dbReference>
<dbReference type="NCBIfam" id="TIGR01141">
    <property type="entry name" value="hisC"/>
    <property type="match status" value="1"/>
</dbReference>
<dbReference type="STRING" id="1433126.BN938_1489"/>
<dbReference type="AlphaFoldDB" id="A0A060R834"/>
<organism evidence="14 15">
    <name type="scientific">Mucinivorans hirudinis</name>
    <dbReference type="NCBI Taxonomy" id="1433126"/>
    <lineage>
        <taxon>Bacteria</taxon>
        <taxon>Pseudomonadati</taxon>
        <taxon>Bacteroidota</taxon>
        <taxon>Bacteroidia</taxon>
        <taxon>Bacteroidales</taxon>
        <taxon>Rikenellaceae</taxon>
        <taxon>Mucinivorans</taxon>
    </lineage>
</organism>
<dbReference type="Pfam" id="PF00155">
    <property type="entry name" value="Aminotran_1_2"/>
    <property type="match status" value="1"/>
</dbReference>
<dbReference type="HOGENOM" id="CLU_017584_3_1_10"/>
<keyword evidence="15" id="KW-1185">Reference proteome</keyword>
<proteinExistence type="inferred from homology"/>
<keyword evidence="8 12" id="KW-0808">Transferase</keyword>
<dbReference type="Proteomes" id="UP000027616">
    <property type="component" value="Chromosome I"/>
</dbReference>
<comment type="catalytic activity">
    <reaction evidence="11 12">
        <text>L-histidinol phosphate + 2-oxoglutarate = 3-(imidazol-4-yl)-2-oxopropyl phosphate + L-glutamate</text>
        <dbReference type="Rhea" id="RHEA:23744"/>
        <dbReference type="ChEBI" id="CHEBI:16810"/>
        <dbReference type="ChEBI" id="CHEBI:29985"/>
        <dbReference type="ChEBI" id="CHEBI:57766"/>
        <dbReference type="ChEBI" id="CHEBI:57980"/>
        <dbReference type="EC" id="2.6.1.9"/>
    </reaction>
</comment>
<evidence type="ECO:0000256" key="6">
    <source>
        <dbReference type="ARBA" id="ARBA00022576"/>
    </source>
</evidence>
<sequence>MKIESLIRENIRNLAPYSTARDEYSGNLGIYLDANENPFDSGINRYPDPHQRSLKERLAQIKGVSPSMIFTGNGSDEAIDLMFRIFCTPSVDEAISIAPTYGMYKVAAAINDVKLVEVALDEDFALSAAKILEAVTAQTKLVFLCSPNNPSGNLLSGSDIERVLREFHGIVVLDEAYIDFAAQGSSFLSKIVDYENLVVLQTLSKAWGMAGIRLGLAFASELIISTMNRVKYPYNINVLTNRVALENLYSIDSQLTVIVSERERLRQEFSKFDFIKTVFPSDANFLLIKVEEPRKLYDRLIDRGVIVRDRSRIAGCEGCLRVTVGTPEENSKLLEILGDYQ</sequence>
<dbReference type="EC" id="2.6.1.9" evidence="12"/>
<dbReference type="InterPro" id="IPR015421">
    <property type="entry name" value="PyrdxlP-dep_Trfase_major"/>
</dbReference>
<dbReference type="EMBL" id="HG934468">
    <property type="protein sequence ID" value="CDN31576.1"/>
    <property type="molecule type" value="Genomic_DNA"/>
</dbReference>
<evidence type="ECO:0000256" key="5">
    <source>
        <dbReference type="ARBA" id="ARBA00011738"/>
    </source>
</evidence>
<evidence type="ECO:0000313" key="14">
    <source>
        <dbReference type="EMBL" id="CDN31576.1"/>
    </source>
</evidence>
<comment type="subunit">
    <text evidence="5 12">Homodimer.</text>
</comment>
<dbReference type="PANTHER" id="PTHR42885">
    <property type="entry name" value="HISTIDINOL-PHOSPHATE AMINOTRANSFERASE-RELATED"/>
    <property type="match status" value="1"/>
</dbReference>
<dbReference type="HAMAP" id="MF_01023">
    <property type="entry name" value="HisC_aminotrans_2"/>
    <property type="match status" value="1"/>
</dbReference>
<evidence type="ECO:0000256" key="11">
    <source>
        <dbReference type="ARBA" id="ARBA00047481"/>
    </source>
</evidence>
<evidence type="ECO:0000256" key="12">
    <source>
        <dbReference type="HAMAP-Rule" id="MF_01023"/>
    </source>
</evidence>
<dbReference type="InterPro" id="IPR015424">
    <property type="entry name" value="PyrdxlP-dep_Trfase"/>
</dbReference>
<evidence type="ECO:0000256" key="2">
    <source>
        <dbReference type="ARBA" id="ARBA00005011"/>
    </source>
</evidence>
<evidence type="ECO:0000256" key="9">
    <source>
        <dbReference type="ARBA" id="ARBA00022898"/>
    </source>
</evidence>
<name>A0A060R834_9BACT</name>
<evidence type="ECO:0000256" key="4">
    <source>
        <dbReference type="ARBA" id="ARBA00007970"/>
    </source>
</evidence>
<keyword evidence="7 12" id="KW-0028">Amino-acid biosynthesis</keyword>
<evidence type="ECO:0000313" key="15">
    <source>
        <dbReference type="Proteomes" id="UP000027616"/>
    </source>
</evidence>
<dbReference type="GO" id="GO:0030170">
    <property type="term" value="F:pyridoxal phosphate binding"/>
    <property type="evidence" value="ECO:0007669"/>
    <property type="project" value="InterPro"/>
</dbReference>
<reference evidence="14 15" key="1">
    <citation type="journal article" date="2015" name="Genome Announc.">
        <title>Complete Genome Sequence of the Novel Leech Symbiont Mucinivorans hirudinis M3T.</title>
        <authorList>
            <person name="Nelson M.C."/>
            <person name="Bomar L."/>
            <person name="Graf J."/>
        </authorList>
    </citation>
    <scope>NUCLEOTIDE SEQUENCE [LARGE SCALE GENOMIC DNA]</scope>
    <source>
        <strain evidence="15">M3</strain>
    </source>
</reference>
<dbReference type="Gene3D" id="3.90.1150.10">
    <property type="entry name" value="Aspartate Aminotransferase, domain 1"/>
    <property type="match status" value="1"/>
</dbReference>
<evidence type="ECO:0000256" key="10">
    <source>
        <dbReference type="ARBA" id="ARBA00023102"/>
    </source>
</evidence>
<evidence type="ECO:0000256" key="1">
    <source>
        <dbReference type="ARBA" id="ARBA00001933"/>
    </source>
</evidence>
<keyword evidence="6 12" id="KW-0032">Aminotransferase</keyword>
<comment type="similarity">
    <text evidence="4 12">Belongs to the class-II pyridoxal-phosphate-dependent aminotransferase family. Histidinol-phosphate aminotransferase subfamily.</text>
</comment>
<dbReference type="InterPro" id="IPR001917">
    <property type="entry name" value="Aminotrans_II_pyridoxalP_BS"/>
</dbReference>
<dbReference type="OrthoDB" id="9813612at2"/>
<evidence type="ECO:0000256" key="8">
    <source>
        <dbReference type="ARBA" id="ARBA00022679"/>
    </source>
</evidence>
<dbReference type="UniPathway" id="UPA00031">
    <property type="reaction ID" value="UER00012"/>
</dbReference>
<dbReference type="CDD" id="cd00609">
    <property type="entry name" value="AAT_like"/>
    <property type="match status" value="1"/>
</dbReference>